<comment type="caution">
    <text evidence="3">The sequence shown here is derived from an EMBL/GenBank/DDBJ whole genome shotgun (WGS) entry which is preliminary data.</text>
</comment>
<evidence type="ECO:0000313" key="3">
    <source>
        <dbReference type="EMBL" id="KAJ4732894.1"/>
    </source>
</evidence>
<feature type="compositionally biased region" description="Low complexity" evidence="1">
    <location>
        <begin position="147"/>
        <end position="171"/>
    </location>
</feature>
<sequence length="417" mass="46301">MDTYSNGEHSLSSFQTFFLSIPAFTSPNSKALFSLPKSELILKTKTQNPELNEYMEEGNANPATSTAGPAAAAAAQQQQHLLLQQQLFLMQQQQHQQQQQQQQRPRPPHIQQPNLQQSHLQQAMARFPSNIDAHLRAPGLRSLQFMQQQGQGQGQLSQAQLQQQMARSAAAPPFAQPQVRNPEIEMALQDASKVCNPDVKTPFSSIEDAVNRLLPYHVVSDYEAEEDDRMIEADKLAQTPSRLQQWDHNILVKIAEFTSTFEKQVLAFNIMTRKRSLGEFRSEERLHLEQLLLQNEKRLALETRAEIEARQKAAQMAASAAQADMMGAGRVSAPMRSHAAAVQGEDAQDQELMRQGSWAGNAGNSGVNAGNANENENGDNNGEEEEEGDDDYLNNEENGDDDDDDGDSGGELDLNAR</sequence>
<dbReference type="PANTHER" id="PTHR15572:SF0">
    <property type="entry name" value="GLUTAMINE-RICH PROTEIN-RELATED"/>
    <property type="match status" value="1"/>
</dbReference>
<evidence type="ECO:0000259" key="2">
    <source>
        <dbReference type="Pfam" id="PF15249"/>
    </source>
</evidence>
<feature type="compositionally biased region" description="Low complexity" evidence="1">
    <location>
        <begin position="356"/>
        <end position="380"/>
    </location>
</feature>
<dbReference type="EMBL" id="JAMFTS010000001">
    <property type="protein sequence ID" value="KAJ4818761.1"/>
    <property type="molecule type" value="Genomic_DNA"/>
</dbReference>
<dbReference type="EMBL" id="JAMFTS010005942">
    <property type="protein sequence ID" value="KAJ4732894.1"/>
    <property type="molecule type" value="Genomic_DNA"/>
</dbReference>
<protein>
    <submittedName>
        <fullName evidence="3">Mediator of RNA polymerase II transcription subunit-like protein</fullName>
    </submittedName>
</protein>
<feature type="compositionally biased region" description="Low complexity" evidence="1">
    <location>
        <begin position="94"/>
        <end position="103"/>
    </location>
</feature>
<feature type="compositionally biased region" description="Low complexity" evidence="1">
    <location>
        <begin position="111"/>
        <end position="120"/>
    </location>
</feature>
<proteinExistence type="predicted"/>
<evidence type="ECO:0000313" key="4">
    <source>
        <dbReference type="EMBL" id="KAJ4818761.1"/>
    </source>
</evidence>
<organism evidence="3 5">
    <name type="scientific">Rhynchospora pubera</name>
    <dbReference type="NCBI Taxonomy" id="906938"/>
    <lineage>
        <taxon>Eukaryota</taxon>
        <taxon>Viridiplantae</taxon>
        <taxon>Streptophyta</taxon>
        <taxon>Embryophyta</taxon>
        <taxon>Tracheophyta</taxon>
        <taxon>Spermatophyta</taxon>
        <taxon>Magnoliopsida</taxon>
        <taxon>Liliopsida</taxon>
        <taxon>Poales</taxon>
        <taxon>Cyperaceae</taxon>
        <taxon>Cyperoideae</taxon>
        <taxon>Rhynchosporeae</taxon>
        <taxon>Rhynchospora</taxon>
    </lineage>
</organism>
<feature type="region of interest" description="Disordered" evidence="1">
    <location>
        <begin position="328"/>
        <end position="417"/>
    </location>
</feature>
<evidence type="ECO:0000313" key="5">
    <source>
        <dbReference type="Proteomes" id="UP001140206"/>
    </source>
</evidence>
<feature type="region of interest" description="Disordered" evidence="1">
    <location>
        <begin position="94"/>
        <end position="120"/>
    </location>
</feature>
<name>A0AAV8AQF0_9POAL</name>
<feature type="domain" description="GLTSCR protein conserved" evidence="2">
    <location>
        <begin position="190"/>
        <end position="303"/>
    </location>
</feature>
<dbReference type="GO" id="GO:0016514">
    <property type="term" value="C:SWI/SNF complex"/>
    <property type="evidence" value="ECO:0007669"/>
    <property type="project" value="TreeGrafter"/>
</dbReference>
<dbReference type="Pfam" id="PF15249">
    <property type="entry name" value="GLTSCR1"/>
    <property type="match status" value="1"/>
</dbReference>
<keyword evidence="5" id="KW-1185">Reference proteome</keyword>
<feature type="compositionally biased region" description="Acidic residues" evidence="1">
    <location>
        <begin position="381"/>
        <end position="410"/>
    </location>
</feature>
<dbReference type="InterPro" id="IPR015671">
    <property type="entry name" value="GSCR1_dom"/>
</dbReference>
<feature type="region of interest" description="Disordered" evidence="1">
    <location>
        <begin position="147"/>
        <end position="174"/>
    </location>
</feature>
<dbReference type="AlphaFoldDB" id="A0AAV8AQF0"/>
<dbReference type="GO" id="GO:0045893">
    <property type="term" value="P:positive regulation of DNA-templated transcription"/>
    <property type="evidence" value="ECO:0007669"/>
    <property type="project" value="TreeGrafter"/>
</dbReference>
<evidence type="ECO:0000256" key="1">
    <source>
        <dbReference type="SAM" id="MobiDB-lite"/>
    </source>
</evidence>
<dbReference type="Proteomes" id="UP001140206">
    <property type="component" value="Chromosome 1"/>
</dbReference>
<gene>
    <name evidence="3" type="ORF">LUZ62_004672</name>
    <name evidence="4" type="ORF">LUZ62_031327</name>
</gene>
<reference evidence="3" key="1">
    <citation type="submission" date="2022-08" db="EMBL/GenBank/DDBJ databases">
        <authorList>
            <person name="Marques A."/>
        </authorList>
    </citation>
    <scope>NUCLEOTIDE SEQUENCE</scope>
    <source>
        <strain evidence="3">RhyPub2mFocal</strain>
        <tissue evidence="3">Leaves</tissue>
    </source>
</reference>
<dbReference type="PANTHER" id="PTHR15572">
    <property type="entry name" value="GLIOMA TUMOR SUPPRESSOR CANDIDATE REGION GENE 1"/>
    <property type="match status" value="1"/>
</dbReference>
<dbReference type="InterPro" id="IPR052438">
    <property type="entry name" value="Chromatin_remod/trans_coact"/>
</dbReference>
<accession>A0AAV8AQF0</accession>